<dbReference type="InterPro" id="IPR017452">
    <property type="entry name" value="GPCR_Rhodpsn_7TM"/>
</dbReference>
<feature type="transmembrane region" description="Helical" evidence="12">
    <location>
        <begin position="657"/>
        <end position="680"/>
    </location>
</feature>
<feature type="transmembrane region" description="Helical" evidence="12">
    <location>
        <begin position="700"/>
        <end position="719"/>
    </location>
</feature>
<dbReference type="PROSITE" id="PS50262">
    <property type="entry name" value="G_PROTEIN_RECEP_F1_2"/>
    <property type="match status" value="1"/>
</dbReference>
<evidence type="ECO:0000256" key="4">
    <source>
        <dbReference type="ARBA" id="ARBA00022692"/>
    </source>
</evidence>
<feature type="region of interest" description="Disordered" evidence="11">
    <location>
        <begin position="511"/>
        <end position="566"/>
    </location>
</feature>
<keyword evidence="7 12" id="KW-0472">Membrane</keyword>
<reference evidence="15" key="1">
    <citation type="journal article" date="2021" name="Sci. Adv.">
        <title>The American lobster genome reveals insights on longevity, neural, and immune adaptations.</title>
        <authorList>
            <person name="Polinski J.M."/>
            <person name="Zimin A.V."/>
            <person name="Clark K.F."/>
            <person name="Kohn A.B."/>
            <person name="Sadowski N."/>
            <person name="Timp W."/>
            <person name="Ptitsyn A."/>
            <person name="Khanna P."/>
            <person name="Romanova D.Y."/>
            <person name="Williams P."/>
            <person name="Greenwood S.J."/>
            <person name="Moroz L.L."/>
            <person name="Walt D.R."/>
            <person name="Bodnar A.G."/>
        </authorList>
    </citation>
    <scope>NUCLEOTIDE SEQUENCE</scope>
    <source>
        <strain evidence="15">GMGI-L3</strain>
    </source>
</reference>
<feature type="transmembrane region" description="Helical" evidence="12">
    <location>
        <begin position="437"/>
        <end position="458"/>
    </location>
</feature>
<organism evidence="15 16">
    <name type="scientific">Homarus americanus</name>
    <name type="common">American lobster</name>
    <dbReference type="NCBI Taxonomy" id="6706"/>
    <lineage>
        <taxon>Eukaryota</taxon>
        <taxon>Metazoa</taxon>
        <taxon>Ecdysozoa</taxon>
        <taxon>Arthropoda</taxon>
        <taxon>Crustacea</taxon>
        <taxon>Multicrustacea</taxon>
        <taxon>Malacostraca</taxon>
        <taxon>Eumalacostraca</taxon>
        <taxon>Eucarida</taxon>
        <taxon>Decapoda</taxon>
        <taxon>Pleocyemata</taxon>
        <taxon>Astacidea</taxon>
        <taxon>Nephropoidea</taxon>
        <taxon>Nephropidae</taxon>
        <taxon>Homarus</taxon>
    </lineage>
</organism>
<evidence type="ECO:0000256" key="8">
    <source>
        <dbReference type="ARBA" id="ARBA00023170"/>
    </source>
</evidence>
<keyword evidence="5 12" id="KW-1133">Transmembrane helix</keyword>
<keyword evidence="13" id="KW-0732">Signal</keyword>
<evidence type="ECO:0000256" key="12">
    <source>
        <dbReference type="SAM" id="Phobius"/>
    </source>
</evidence>
<keyword evidence="8 10" id="KW-0675">Receptor</keyword>
<dbReference type="SUPFAM" id="SSF81321">
    <property type="entry name" value="Family A G protein-coupled receptor-like"/>
    <property type="match status" value="1"/>
</dbReference>
<evidence type="ECO:0000256" key="10">
    <source>
        <dbReference type="RuleBase" id="RU000688"/>
    </source>
</evidence>
<dbReference type="PRINTS" id="PR00237">
    <property type="entry name" value="GPCRRHODOPSN"/>
</dbReference>
<comment type="caution">
    <text evidence="15">The sequence shown here is derived from an EMBL/GenBank/DDBJ whole genome shotgun (WGS) entry which is preliminary data.</text>
</comment>
<keyword evidence="6 10" id="KW-0297">G-protein coupled receptor</keyword>
<dbReference type="PANTHER" id="PTHR24249">
    <property type="entry name" value="HISTAMINE RECEPTOR-RELATED G-PROTEIN COUPLED RECEPTOR"/>
    <property type="match status" value="1"/>
</dbReference>
<dbReference type="Pfam" id="PF00001">
    <property type="entry name" value="7tm_1"/>
    <property type="match status" value="1"/>
</dbReference>
<evidence type="ECO:0000256" key="9">
    <source>
        <dbReference type="ARBA" id="ARBA00023224"/>
    </source>
</evidence>
<keyword evidence="3" id="KW-1003">Cell membrane</keyword>
<evidence type="ECO:0000256" key="7">
    <source>
        <dbReference type="ARBA" id="ARBA00023136"/>
    </source>
</evidence>
<feature type="compositionally biased region" description="Gly residues" evidence="11">
    <location>
        <begin position="109"/>
        <end position="135"/>
    </location>
</feature>
<evidence type="ECO:0000256" key="1">
    <source>
        <dbReference type="ARBA" id="ARBA00004651"/>
    </source>
</evidence>
<feature type="chain" id="PRO_5035275919" evidence="13">
    <location>
        <begin position="18"/>
        <end position="769"/>
    </location>
</feature>
<evidence type="ECO:0000256" key="3">
    <source>
        <dbReference type="ARBA" id="ARBA00022475"/>
    </source>
</evidence>
<dbReference type="InterPro" id="IPR000276">
    <property type="entry name" value="GPCR_Rhodpsn"/>
</dbReference>
<dbReference type="Gene3D" id="1.20.1070.10">
    <property type="entry name" value="Rhodopsin 7-helix transmembrane proteins"/>
    <property type="match status" value="2"/>
</dbReference>
<evidence type="ECO:0000256" key="6">
    <source>
        <dbReference type="ARBA" id="ARBA00023040"/>
    </source>
</evidence>
<feature type="transmembrane region" description="Helical" evidence="12">
    <location>
        <begin position="336"/>
        <end position="357"/>
    </location>
</feature>
<dbReference type="InterPro" id="IPR050569">
    <property type="entry name" value="TAAR"/>
</dbReference>
<keyword evidence="4 10" id="KW-0812">Transmembrane</keyword>
<name>A0A8J5KM72_HOMAM</name>
<feature type="region of interest" description="Disordered" evidence="11">
    <location>
        <begin position="109"/>
        <end position="139"/>
    </location>
</feature>
<sequence>MVMVMVMEIMMVMVTEAQTQDLKITTTTTISYHHLSSRRPTLSFLVMSLNQDSHTPSPFTVSRTTIDVMDSGGYQEDILPLVTRRVNLSHVALGNVSRSSGRVLGGGDGFFQGGGEEGGGGRGTGGEEGGGGRSIGGEEEWRECPQLDTSKLVQEGFRRSVSLGLKECARLWCWQVEGTRDLEQEEGVYHVVLLGHVAEQQHQCLLNITNMIVLHHSWPMCSSDFVCATNHSVFEMSASGCMPWRCWAAETVVLVFMLLASTCITGMSVVIMSVIIACPQFQTSTIVCGHAAYNQWVGLTEIPRDRFPYYSNLKEGQLFRHVPNCLWGVSDVLTQISGFFVTSNMIISLYTLSLMSLDRYLLLTRTHYRTLVTSRRVTAALVVSWCCGLIVPSLHFVYRPQKQDDICINYDTSPLDVHIINIESKIATADYKVYLKYAVPLSVTLVVVGFPIITLLVFSFRTLRKYNSYTRGPSVRQVKSALQLTHNCSLSRQASSTSLAAMVNLIATPTPSHAHPHITRGRADAHTSTPPPYKLKFTFKKKTKDEDRSYDPKMSTSLMQHPGVGDVDGDDYTPSLAGRDVVRTSSGSVVEAASVGREGGASDRTYRESVLGALGMRRLLPSHSHHVAATIRRLRGTVIGGTGERVRERDREITCTVLVNVAVFVFACFPLLAVGGWMMFLYFTQQDTINNPAPLKQLLFVAPWFTLNSLWNAVLHLSYNHKFRSAARHMIWSNWRKLFGLLQTRQVPGVICRRSNSKQQGNSGITPRE</sequence>
<protein>
    <submittedName>
        <fullName evidence="15">Putative 8 transmembrane receptor (Rhodopsin family)-containing protein 1</fullName>
    </submittedName>
</protein>
<evidence type="ECO:0000256" key="5">
    <source>
        <dbReference type="ARBA" id="ARBA00022989"/>
    </source>
</evidence>
<keyword evidence="16" id="KW-1185">Reference proteome</keyword>
<gene>
    <name evidence="15" type="ORF">Hamer_G016107</name>
</gene>
<evidence type="ECO:0000259" key="14">
    <source>
        <dbReference type="PROSITE" id="PS50262"/>
    </source>
</evidence>
<feature type="signal peptide" evidence="13">
    <location>
        <begin position="1"/>
        <end position="17"/>
    </location>
</feature>
<proteinExistence type="inferred from homology"/>
<evidence type="ECO:0000256" key="11">
    <source>
        <dbReference type="SAM" id="MobiDB-lite"/>
    </source>
</evidence>
<evidence type="ECO:0000313" key="15">
    <source>
        <dbReference type="EMBL" id="KAG7170304.1"/>
    </source>
</evidence>
<dbReference type="CDD" id="cd00637">
    <property type="entry name" value="7tm_classA_rhodopsin-like"/>
    <property type="match status" value="1"/>
</dbReference>
<dbReference type="GO" id="GO:0004930">
    <property type="term" value="F:G protein-coupled receptor activity"/>
    <property type="evidence" value="ECO:0007669"/>
    <property type="project" value="UniProtKB-KW"/>
</dbReference>
<feature type="transmembrane region" description="Helical" evidence="12">
    <location>
        <begin position="377"/>
        <end position="398"/>
    </location>
</feature>
<dbReference type="Proteomes" id="UP000747542">
    <property type="component" value="Unassembled WGS sequence"/>
</dbReference>
<feature type="domain" description="G-protein coupled receptors family 1 profile" evidence="14">
    <location>
        <begin position="327"/>
        <end position="716"/>
    </location>
</feature>
<evidence type="ECO:0000256" key="13">
    <source>
        <dbReference type="SAM" id="SignalP"/>
    </source>
</evidence>
<evidence type="ECO:0000313" key="16">
    <source>
        <dbReference type="Proteomes" id="UP000747542"/>
    </source>
</evidence>
<dbReference type="PANTHER" id="PTHR24249:SF372">
    <property type="entry name" value="G-PROTEIN COUPLED RECEPTORS FAMILY 1 PROFILE DOMAIN-CONTAINING PROTEIN"/>
    <property type="match status" value="1"/>
</dbReference>
<accession>A0A8J5KM72</accession>
<dbReference type="PROSITE" id="PS00237">
    <property type="entry name" value="G_PROTEIN_RECEP_F1_1"/>
    <property type="match status" value="1"/>
</dbReference>
<keyword evidence="9 10" id="KW-0807">Transducer</keyword>
<dbReference type="EMBL" id="JAHLQT010014436">
    <property type="protein sequence ID" value="KAG7170304.1"/>
    <property type="molecule type" value="Genomic_DNA"/>
</dbReference>
<comment type="similarity">
    <text evidence="2 10">Belongs to the G-protein coupled receptor 1 family.</text>
</comment>
<dbReference type="AlphaFoldDB" id="A0A8J5KM72"/>
<evidence type="ECO:0000256" key="2">
    <source>
        <dbReference type="ARBA" id="ARBA00010663"/>
    </source>
</evidence>
<comment type="subcellular location">
    <subcellularLocation>
        <location evidence="1">Cell membrane</location>
        <topology evidence="1">Multi-pass membrane protein</topology>
    </subcellularLocation>
</comment>
<dbReference type="GO" id="GO:0005886">
    <property type="term" value="C:plasma membrane"/>
    <property type="evidence" value="ECO:0007669"/>
    <property type="project" value="UniProtKB-SubCell"/>
</dbReference>
<feature type="transmembrane region" description="Helical" evidence="12">
    <location>
        <begin position="252"/>
        <end position="277"/>
    </location>
</feature>